<dbReference type="InterPro" id="IPR036271">
    <property type="entry name" value="Tet_transcr_reg_TetR-rel_C_sf"/>
</dbReference>
<evidence type="ECO:0000259" key="5">
    <source>
        <dbReference type="PROSITE" id="PS50977"/>
    </source>
</evidence>
<evidence type="ECO:0000313" key="6">
    <source>
        <dbReference type="EMBL" id="SEQ23315.1"/>
    </source>
</evidence>
<dbReference type="EMBL" id="FOGD01000001">
    <property type="protein sequence ID" value="SEQ23315.1"/>
    <property type="molecule type" value="Genomic_DNA"/>
</dbReference>
<name>A0A1H9ECD0_9BURK</name>
<evidence type="ECO:0000256" key="2">
    <source>
        <dbReference type="ARBA" id="ARBA00023125"/>
    </source>
</evidence>
<dbReference type="InterPro" id="IPR009057">
    <property type="entry name" value="Homeodomain-like_sf"/>
</dbReference>
<keyword evidence="3" id="KW-0804">Transcription</keyword>
<feature type="DNA-binding region" description="H-T-H motif" evidence="4">
    <location>
        <begin position="30"/>
        <end position="49"/>
    </location>
</feature>
<keyword evidence="2 4" id="KW-0238">DNA-binding</keyword>
<dbReference type="InterPro" id="IPR050109">
    <property type="entry name" value="HTH-type_TetR-like_transc_reg"/>
</dbReference>
<organism evidence="6 7">
    <name type="scientific">Giesbergeria anulus</name>
    <dbReference type="NCBI Taxonomy" id="180197"/>
    <lineage>
        <taxon>Bacteria</taxon>
        <taxon>Pseudomonadati</taxon>
        <taxon>Pseudomonadota</taxon>
        <taxon>Betaproteobacteria</taxon>
        <taxon>Burkholderiales</taxon>
        <taxon>Comamonadaceae</taxon>
        <taxon>Giesbergeria</taxon>
    </lineage>
</organism>
<dbReference type="PROSITE" id="PS50977">
    <property type="entry name" value="HTH_TETR_2"/>
    <property type="match status" value="1"/>
</dbReference>
<dbReference type="PRINTS" id="PR00455">
    <property type="entry name" value="HTHTETR"/>
</dbReference>
<dbReference type="Pfam" id="PF00440">
    <property type="entry name" value="TetR_N"/>
    <property type="match status" value="1"/>
</dbReference>
<protein>
    <submittedName>
        <fullName evidence="6">Transcriptional regulator, TetR family</fullName>
    </submittedName>
</protein>
<proteinExistence type="predicted"/>
<accession>A0A1H9ECD0</accession>
<dbReference type="SUPFAM" id="SSF48498">
    <property type="entry name" value="Tetracyclin repressor-like, C-terminal domain"/>
    <property type="match status" value="1"/>
</dbReference>
<gene>
    <name evidence="6" type="ORF">SAMN02982919_00262</name>
</gene>
<evidence type="ECO:0000313" key="7">
    <source>
        <dbReference type="Proteomes" id="UP000199766"/>
    </source>
</evidence>
<dbReference type="FunFam" id="1.10.10.60:FF:000141">
    <property type="entry name" value="TetR family transcriptional regulator"/>
    <property type="match status" value="1"/>
</dbReference>
<dbReference type="Pfam" id="PF16859">
    <property type="entry name" value="TetR_C_11"/>
    <property type="match status" value="1"/>
</dbReference>
<dbReference type="AlphaFoldDB" id="A0A1H9ECD0"/>
<evidence type="ECO:0000256" key="3">
    <source>
        <dbReference type="ARBA" id="ARBA00023163"/>
    </source>
</evidence>
<keyword evidence="1" id="KW-0805">Transcription regulation</keyword>
<dbReference type="InterPro" id="IPR001647">
    <property type="entry name" value="HTH_TetR"/>
</dbReference>
<dbReference type="GO" id="GO:0003700">
    <property type="term" value="F:DNA-binding transcription factor activity"/>
    <property type="evidence" value="ECO:0007669"/>
    <property type="project" value="TreeGrafter"/>
</dbReference>
<evidence type="ECO:0000256" key="4">
    <source>
        <dbReference type="PROSITE-ProRule" id="PRU00335"/>
    </source>
</evidence>
<dbReference type="PANTHER" id="PTHR30055:SF234">
    <property type="entry name" value="HTH-TYPE TRANSCRIPTIONAL REGULATOR BETI"/>
    <property type="match status" value="1"/>
</dbReference>
<dbReference type="Proteomes" id="UP000199766">
    <property type="component" value="Unassembled WGS sequence"/>
</dbReference>
<feature type="domain" description="HTH tetR-type" evidence="5">
    <location>
        <begin position="7"/>
        <end position="67"/>
    </location>
</feature>
<keyword evidence="7" id="KW-1185">Reference proteome</keyword>
<dbReference type="STRING" id="180197.SAMN02982919_00262"/>
<reference evidence="6 7" key="1">
    <citation type="submission" date="2016-10" db="EMBL/GenBank/DDBJ databases">
        <authorList>
            <person name="de Groot N.N."/>
        </authorList>
    </citation>
    <scope>NUCLEOTIDE SEQUENCE [LARGE SCALE GENOMIC DNA]</scope>
    <source>
        <strain evidence="6 7">ATCC 35958</strain>
    </source>
</reference>
<dbReference type="SUPFAM" id="SSF46689">
    <property type="entry name" value="Homeodomain-like"/>
    <property type="match status" value="1"/>
</dbReference>
<evidence type="ECO:0000256" key="1">
    <source>
        <dbReference type="ARBA" id="ARBA00023015"/>
    </source>
</evidence>
<dbReference type="GO" id="GO:0000976">
    <property type="term" value="F:transcription cis-regulatory region binding"/>
    <property type="evidence" value="ECO:0007669"/>
    <property type="project" value="TreeGrafter"/>
</dbReference>
<dbReference type="PANTHER" id="PTHR30055">
    <property type="entry name" value="HTH-TYPE TRANSCRIPTIONAL REGULATOR RUTR"/>
    <property type="match status" value="1"/>
</dbReference>
<sequence>MRVRRKQARPAELLEAALDLFIAKGYAATKVEAVAARAGVSKGTLFLYFPSKADLFNAVVRENIGIRFQQWNQEFETFQGSTAEMLRYSYCSWWEHIGSTRASGITKLMLCEASNFPEIAQFYQQEVSEPGHALMRRILQRGMDSGEFRPVDLDHAVYAVISPFLFLTLSQHASLACIPASLTVSPQLYLENQVNMLLHGLLAS</sequence>
<dbReference type="Gene3D" id="1.10.357.10">
    <property type="entry name" value="Tetracycline Repressor, domain 2"/>
    <property type="match status" value="1"/>
</dbReference>
<dbReference type="InterPro" id="IPR011075">
    <property type="entry name" value="TetR_C"/>
</dbReference>